<feature type="binding site" evidence="12">
    <location>
        <position position="314"/>
    </location>
    <ligand>
        <name>an alpha-L-fucosyl-(1-&gt;2)-beta-D-galactosyl derivative</name>
        <dbReference type="ChEBI" id="CHEBI:140327"/>
    </ligand>
</feature>
<dbReference type="Ensembl" id="ENSPSMT00000004210.1">
    <property type="protein sequence ID" value="ENSPSMP00000003456.1"/>
    <property type="gene ID" value="ENSPSMG00000002829.1"/>
</dbReference>
<dbReference type="SUPFAM" id="SSF53448">
    <property type="entry name" value="Nucleotide-diphospho-sugar transferases"/>
    <property type="match status" value="1"/>
</dbReference>
<keyword evidence="13" id="KW-0464">Manganese</keyword>
<dbReference type="InterPro" id="IPR029044">
    <property type="entry name" value="Nucleotide-diphossugar_trans"/>
</dbReference>
<feature type="transmembrane region" description="Helical" evidence="14">
    <location>
        <begin position="6"/>
        <end position="25"/>
    </location>
</feature>
<dbReference type="GeneTree" id="ENSGT00950000182858"/>
<evidence type="ECO:0000313" key="15">
    <source>
        <dbReference type="Ensembl" id="ENSPSMP00000003456.1"/>
    </source>
</evidence>
<keyword evidence="5 14" id="KW-0812">Transmembrane</keyword>
<keyword evidence="8 14" id="KW-1133">Transmembrane helix</keyword>
<name>A0A8C8YNQ9_PROSS</name>
<dbReference type="GO" id="GO:0005794">
    <property type="term" value="C:Golgi apparatus"/>
    <property type="evidence" value="ECO:0007669"/>
    <property type="project" value="TreeGrafter"/>
</dbReference>
<organism evidence="15 16">
    <name type="scientific">Prolemur simus</name>
    <name type="common">Greater bamboo lemur</name>
    <name type="synonym">Hapalemur simus</name>
    <dbReference type="NCBI Taxonomy" id="1328070"/>
    <lineage>
        <taxon>Eukaryota</taxon>
        <taxon>Metazoa</taxon>
        <taxon>Chordata</taxon>
        <taxon>Craniata</taxon>
        <taxon>Vertebrata</taxon>
        <taxon>Euteleostomi</taxon>
        <taxon>Mammalia</taxon>
        <taxon>Eutheria</taxon>
        <taxon>Euarchontoglires</taxon>
        <taxon>Primates</taxon>
        <taxon>Strepsirrhini</taxon>
        <taxon>Lemuriformes</taxon>
        <taxon>Lemuridae</taxon>
        <taxon>Prolemur</taxon>
    </lineage>
</organism>
<comment type="function">
    <text evidence="10">Synthesizes the galactose-alpha(1,3)-galactose group by catalyzing the transfer of a galactose residue, with an alpha-1,3 linkage, on terminal lactosaminide (Gal-beta-1,4-GlcNAc-R) disaccharide borne by a glycoprotein or a glycolipid. Preferentially glycosylates proteins, can synthesize galactose-alpha(1,3)-galactose on glycoproteins but cannot synthesize the glycolipid called isogloboside 3 (iGb3).</text>
</comment>
<reference evidence="15" key="2">
    <citation type="submission" date="2025-09" db="UniProtKB">
        <authorList>
            <consortium name="Ensembl"/>
        </authorList>
    </citation>
    <scope>IDENTIFICATION</scope>
</reference>
<evidence type="ECO:0000256" key="7">
    <source>
        <dbReference type="ARBA" id="ARBA00022968"/>
    </source>
</evidence>
<dbReference type="Pfam" id="PF03414">
    <property type="entry name" value="Glyco_transf_6"/>
    <property type="match status" value="1"/>
</dbReference>
<evidence type="ECO:0000256" key="14">
    <source>
        <dbReference type="SAM" id="Phobius"/>
    </source>
</evidence>
<evidence type="ECO:0000256" key="10">
    <source>
        <dbReference type="ARBA" id="ARBA00058922"/>
    </source>
</evidence>
<feature type="binding site" evidence="12">
    <location>
        <begin position="199"/>
        <end position="201"/>
    </location>
    <ligand>
        <name>UDP-N-acetyl-alpha-D-galactosamine</name>
        <dbReference type="ChEBI" id="CHEBI:67138"/>
    </ligand>
</feature>
<sequence length="358" mass="41914">MLLLHHVNFLLLITLILAFLGYSFLNPQSQELKSMLDRGSIAVRELHGQQRVKSSRMVYPQPDVLTPSRRDVLVVTPWLAPIVWEGTFNTDILNEQFWLQNATIGLTVFAMKKYMVFLKQFLESAERYFMVGHRVNYYIFTDKPDHVPRIQLQRGRRMVILKAQSYARWQDISMRRMQVISNFSQERFLGEVDYLVCTDVDMKFSDHMGVEILSSLFGTLHPGYYGTGRNNFAYERRPESQAYIPGDEGDFYYIGALFGGSVPEVHRLTKACHQAMMIDRANDIEAIWHDESHLNKYLLHHKPTKVLSPEYMCDNELLKYMSYRQLMGLPTNIKRSRIVVLVKNPQEIRSDEGRRSWF</sequence>
<keyword evidence="6 13" id="KW-0479">Metal-binding</keyword>
<dbReference type="Gene3D" id="3.90.550.10">
    <property type="entry name" value="Spore Coat Polysaccharide Biosynthesis Protein SpsA, Chain A"/>
    <property type="match status" value="1"/>
</dbReference>
<keyword evidence="9 14" id="KW-0472">Membrane</keyword>
<comment type="cofactor">
    <cofactor evidence="13">
        <name>Mn(2+)</name>
        <dbReference type="ChEBI" id="CHEBI:29035"/>
    </cofactor>
    <text evidence="13">Binds 1 Mn(2+) ion per subunit.</text>
</comment>
<dbReference type="GO" id="GO:0005975">
    <property type="term" value="P:carbohydrate metabolic process"/>
    <property type="evidence" value="ECO:0007669"/>
    <property type="project" value="InterPro"/>
</dbReference>
<evidence type="ECO:0000256" key="13">
    <source>
        <dbReference type="PIRSR" id="PIRSR605076-3"/>
    </source>
</evidence>
<comment type="similarity">
    <text evidence="2">Belongs to the glycosyltransferase 6 family.</text>
</comment>
<dbReference type="PANTHER" id="PTHR10462">
    <property type="entry name" value="GLYCOSYLTRANSFERASE-RELATED"/>
    <property type="match status" value="1"/>
</dbReference>
<feature type="binding site" evidence="13">
    <location>
        <position position="199"/>
    </location>
    <ligand>
        <name>Mn(2+)</name>
        <dbReference type="ChEBI" id="CHEBI:29035"/>
    </ligand>
</feature>
<evidence type="ECO:0000256" key="5">
    <source>
        <dbReference type="ARBA" id="ARBA00022692"/>
    </source>
</evidence>
<evidence type="ECO:0000256" key="3">
    <source>
        <dbReference type="ARBA" id="ARBA00022676"/>
    </source>
</evidence>
<keyword evidence="16" id="KW-1185">Reference proteome</keyword>
<evidence type="ECO:0000256" key="4">
    <source>
        <dbReference type="ARBA" id="ARBA00022679"/>
    </source>
</evidence>
<evidence type="ECO:0000313" key="16">
    <source>
        <dbReference type="Proteomes" id="UP000694414"/>
    </source>
</evidence>
<keyword evidence="3" id="KW-0328">Glycosyltransferase</keyword>
<comment type="subcellular location">
    <subcellularLocation>
        <location evidence="1">Membrane</location>
        <topology evidence="1">Single-pass type II membrane protein</topology>
    </subcellularLocation>
</comment>
<dbReference type="Proteomes" id="UP000694414">
    <property type="component" value="Unplaced"/>
</dbReference>
<feature type="binding site" evidence="12">
    <location>
        <position position="291"/>
    </location>
    <ligand>
        <name>an alpha-L-fucosyl-(1-&gt;2)-beta-D-galactosyl derivative</name>
        <dbReference type="ChEBI" id="CHEBI:140327"/>
    </ligand>
</feature>
<reference evidence="15" key="1">
    <citation type="submission" date="2025-08" db="UniProtKB">
        <authorList>
            <consortium name="Ensembl"/>
        </authorList>
    </citation>
    <scope>IDENTIFICATION</scope>
</reference>
<feature type="binding site" evidence="13">
    <location>
        <position position="201"/>
    </location>
    <ligand>
        <name>Mn(2+)</name>
        <dbReference type="ChEBI" id="CHEBI:29035"/>
    </ligand>
</feature>
<evidence type="ECO:0000256" key="9">
    <source>
        <dbReference type="ARBA" id="ARBA00023136"/>
    </source>
</evidence>
<accession>A0A8C8YNQ9</accession>
<feature type="binding site" evidence="12">
    <location>
        <position position="221"/>
    </location>
    <ligand>
        <name>an alpha-L-fucosyl-(1-&gt;2)-beta-D-galactosyl derivative</name>
        <dbReference type="ChEBI" id="CHEBI:140327"/>
    </ligand>
</feature>
<protein>
    <submittedName>
        <fullName evidence="15">Uncharacterized protein</fullName>
    </submittedName>
</protein>
<dbReference type="GO" id="GO:0046872">
    <property type="term" value="F:metal ion binding"/>
    <property type="evidence" value="ECO:0007669"/>
    <property type="project" value="UniProtKB-KW"/>
</dbReference>
<keyword evidence="7" id="KW-0735">Signal-anchor</keyword>
<dbReference type="PANTHER" id="PTHR10462:SF29">
    <property type="entry name" value="HISTO-BLOOD GROUP ABO SYSTEM TRANSFERASE"/>
    <property type="match status" value="1"/>
</dbReference>
<keyword evidence="4" id="KW-0808">Transferase</keyword>
<feature type="active site" description="Nucleophile" evidence="11">
    <location>
        <position position="291"/>
    </location>
</feature>
<dbReference type="GO" id="GO:0031982">
    <property type="term" value="C:vesicle"/>
    <property type="evidence" value="ECO:0007669"/>
    <property type="project" value="TreeGrafter"/>
</dbReference>
<proteinExistence type="inferred from homology"/>
<evidence type="ECO:0000256" key="2">
    <source>
        <dbReference type="ARBA" id="ARBA00010413"/>
    </source>
</evidence>
<dbReference type="InterPro" id="IPR005076">
    <property type="entry name" value="Glyco_trans_6"/>
</dbReference>
<dbReference type="GO" id="GO:0004380">
    <property type="term" value="F:glycoprotein-fucosylgalactoside alpha-N-acetylgalactosaminyltransferase activity"/>
    <property type="evidence" value="ECO:0007669"/>
    <property type="project" value="TreeGrafter"/>
</dbReference>
<dbReference type="AlphaFoldDB" id="A0A8C8YNQ9"/>
<evidence type="ECO:0000256" key="1">
    <source>
        <dbReference type="ARBA" id="ARBA00004606"/>
    </source>
</evidence>
<dbReference type="FunFam" id="3.90.550.10:FF:000022">
    <property type="entry name" value="Histo-blood group ABO system transferase"/>
    <property type="match status" value="1"/>
</dbReference>
<dbReference type="GO" id="GO:0016020">
    <property type="term" value="C:membrane"/>
    <property type="evidence" value="ECO:0007669"/>
    <property type="project" value="UniProtKB-SubCell"/>
</dbReference>
<evidence type="ECO:0000256" key="12">
    <source>
        <dbReference type="PIRSR" id="PIRSR605076-2"/>
    </source>
</evidence>
<evidence type="ECO:0000256" key="8">
    <source>
        <dbReference type="ARBA" id="ARBA00022989"/>
    </source>
</evidence>
<dbReference type="CDD" id="cd02515">
    <property type="entry name" value="Glyco_transf_6"/>
    <property type="match status" value="1"/>
</dbReference>
<evidence type="ECO:0000256" key="11">
    <source>
        <dbReference type="PIRSR" id="PIRSR605076-1"/>
    </source>
</evidence>
<evidence type="ECO:0000256" key="6">
    <source>
        <dbReference type="ARBA" id="ARBA00022723"/>
    </source>
</evidence>
<feature type="binding site" evidence="12">
    <location>
        <position position="114"/>
    </location>
    <ligand>
        <name>UDP-N-acetyl-alpha-D-galactosamine</name>
        <dbReference type="ChEBI" id="CHEBI:67138"/>
    </ligand>
</feature>